<feature type="transmembrane region" description="Helical" evidence="7">
    <location>
        <begin position="113"/>
        <end position="134"/>
    </location>
</feature>
<keyword evidence="3 7" id="KW-0812">Transmembrane</keyword>
<dbReference type="PANTHER" id="PTHR23513">
    <property type="entry name" value="INTEGRAL MEMBRANE EFFLUX PROTEIN-RELATED"/>
    <property type="match status" value="1"/>
</dbReference>
<evidence type="ECO:0000256" key="1">
    <source>
        <dbReference type="ARBA" id="ARBA00004651"/>
    </source>
</evidence>
<dbReference type="EMBL" id="FOQY01000005">
    <property type="protein sequence ID" value="SFI86524.1"/>
    <property type="molecule type" value="Genomic_DNA"/>
</dbReference>
<proteinExistence type="predicted"/>
<evidence type="ECO:0000313" key="10">
    <source>
        <dbReference type="Proteomes" id="UP000199111"/>
    </source>
</evidence>
<dbReference type="CDD" id="cd06173">
    <property type="entry name" value="MFS_MefA_like"/>
    <property type="match status" value="1"/>
</dbReference>
<dbReference type="Gene3D" id="1.20.1250.20">
    <property type="entry name" value="MFS general substrate transporter like domains"/>
    <property type="match status" value="1"/>
</dbReference>
<dbReference type="GO" id="GO:0005886">
    <property type="term" value="C:plasma membrane"/>
    <property type="evidence" value="ECO:0007669"/>
    <property type="project" value="UniProtKB-SubCell"/>
</dbReference>
<accession>A0A1I3LP21</accession>
<dbReference type="GO" id="GO:0022857">
    <property type="term" value="F:transmembrane transporter activity"/>
    <property type="evidence" value="ECO:0007669"/>
    <property type="project" value="InterPro"/>
</dbReference>
<evidence type="ECO:0000313" key="9">
    <source>
        <dbReference type="EMBL" id="SFI86524.1"/>
    </source>
</evidence>
<evidence type="ECO:0000256" key="6">
    <source>
        <dbReference type="SAM" id="MobiDB-lite"/>
    </source>
</evidence>
<dbReference type="Pfam" id="PF07690">
    <property type="entry name" value="MFS_1"/>
    <property type="match status" value="1"/>
</dbReference>
<feature type="transmembrane region" description="Helical" evidence="7">
    <location>
        <begin position="247"/>
        <end position="269"/>
    </location>
</feature>
<sequence>MGLHRLRPPRLNPIRRHEQRWRPVKPIREAIAPLNVRDFRRYYFGHTASTFGDALTPFALAFAVLHLTGSPADLGIVVLSTRIPIIALSLLGGALGDRFSRRNVMLVADLMRFLAHGATAALLLSGTAGIWMIVVLQLLAGMGSALFNPASVGLVVSLAGKERVQEANSLLSMSRSLTSILALSVAGALVATIGPGWAILIDAATFLVSAAFLSRLPRAVATQRPAASTGLLASIKGGLAEVTRRSWLLMSVIHVALTNLIVVAPFLVLGPYVADEHLGGAPAWSAIGIAYAVGGLTGGFVATRWKPSRPVGATLAVFLLMTPLPALLAVPATLWLLLPAAFLAGLELVIYNVLQTSTIQRHVPDHLIARSSSVVTLGSLAAAPLGMGLAGPAAQVFGSGIVLAAGAVLAILITVTALLVPSVWQIKDGPGEDEKAERAEPAHTDADGATLAPKT</sequence>
<evidence type="ECO:0000256" key="3">
    <source>
        <dbReference type="ARBA" id="ARBA00022692"/>
    </source>
</evidence>
<evidence type="ECO:0000256" key="5">
    <source>
        <dbReference type="ARBA" id="ARBA00023136"/>
    </source>
</evidence>
<feature type="transmembrane region" description="Helical" evidence="7">
    <location>
        <begin position="400"/>
        <end position="420"/>
    </location>
</feature>
<feature type="transmembrane region" description="Helical" evidence="7">
    <location>
        <begin position="74"/>
        <end position="92"/>
    </location>
</feature>
<dbReference type="InterPro" id="IPR020846">
    <property type="entry name" value="MFS_dom"/>
</dbReference>
<dbReference type="AlphaFoldDB" id="A0A1I3LP21"/>
<feature type="transmembrane region" description="Helical" evidence="7">
    <location>
        <begin position="172"/>
        <end position="191"/>
    </location>
</feature>
<feature type="domain" description="Major facilitator superfamily (MFS) profile" evidence="8">
    <location>
        <begin position="33"/>
        <end position="424"/>
    </location>
</feature>
<keyword evidence="2" id="KW-1003">Cell membrane</keyword>
<organism evidence="9 10">
    <name type="scientific">Streptosporangium canum</name>
    <dbReference type="NCBI Taxonomy" id="324952"/>
    <lineage>
        <taxon>Bacteria</taxon>
        <taxon>Bacillati</taxon>
        <taxon>Actinomycetota</taxon>
        <taxon>Actinomycetes</taxon>
        <taxon>Streptosporangiales</taxon>
        <taxon>Streptosporangiaceae</taxon>
        <taxon>Streptosporangium</taxon>
    </lineage>
</organism>
<feature type="transmembrane region" description="Helical" evidence="7">
    <location>
        <begin position="281"/>
        <end position="303"/>
    </location>
</feature>
<evidence type="ECO:0000259" key="8">
    <source>
        <dbReference type="PROSITE" id="PS50850"/>
    </source>
</evidence>
<name>A0A1I3LP21_9ACTN</name>
<protein>
    <submittedName>
        <fullName evidence="9">Predicted arabinose efflux permease, MFS family</fullName>
    </submittedName>
</protein>
<comment type="subcellular location">
    <subcellularLocation>
        <location evidence="1">Cell membrane</location>
        <topology evidence="1">Multi-pass membrane protein</topology>
    </subcellularLocation>
</comment>
<dbReference type="InterPro" id="IPR022324">
    <property type="entry name" value="Bacilysin_exporter_BacE_put"/>
</dbReference>
<evidence type="ECO:0000256" key="7">
    <source>
        <dbReference type="SAM" id="Phobius"/>
    </source>
</evidence>
<reference evidence="10" key="1">
    <citation type="submission" date="2016-10" db="EMBL/GenBank/DDBJ databases">
        <authorList>
            <person name="Varghese N."/>
            <person name="Submissions S."/>
        </authorList>
    </citation>
    <scope>NUCLEOTIDE SEQUENCE [LARGE SCALE GENOMIC DNA]</scope>
    <source>
        <strain evidence="10">CGMCC 4.2126</strain>
    </source>
</reference>
<dbReference type="PRINTS" id="PR01988">
    <property type="entry name" value="EXPORTERBACE"/>
</dbReference>
<feature type="compositionally biased region" description="Basic and acidic residues" evidence="6">
    <location>
        <begin position="430"/>
        <end position="446"/>
    </location>
</feature>
<feature type="transmembrane region" description="Helical" evidence="7">
    <location>
        <begin position="374"/>
        <end position="394"/>
    </location>
</feature>
<dbReference type="PROSITE" id="PS50850">
    <property type="entry name" value="MFS"/>
    <property type="match status" value="1"/>
</dbReference>
<feature type="transmembrane region" description="Helical" evidence="7">
    <location>
        <begin position="43"/>
        <end position="68"/>
    </location>
</feature>
<dbReference type="Proteomes" id="UP000199111">
    <property type="component" value="Unassembled WGS sequence"/>
</dbReference>
<dbReference type="InterPro" id="IPR011701">
    <property type="entry name" value="MFS"/>
</dbReference>
<keyword evidence="10" id="KW-1185">Reference proteome</keyword>
<feature type="transmembrane region" description="Helical" evidence="7">
    <location>
        <begin position="334"/>
        <end position="354"/>
    </location>
</feature>
<dbReference type="InterPro" id="IPR036259">
    <property type="entry name" value="MFS_trans_sf"/>
</dbReference>
<dbReference type="PANTHER" id="PTHR23513:SF11">
    <property type="entry name" value="STAPHYLOFERRIN A TRANSPORTER"/>
    <property type="match status" value="1"/>
</dbReference>
<evidence type="ECO:0000256" key="4">
    <source>
        <dbReference type="ARBA" id="ARBA00022989"/>
    </source>
</evidence>
<feature type="region of interest" description="Disordered" evidence="6">
    <location>
        <begin position="430"/>
        <end position="455"/>
    </location>
</feature>
<dbReference type="SUPFAM" id="SSF103473">
    <property type="entry name" value="MFS general substrate transporter"/>
    <property type="match status" value="1"/>
</dbReference>
<feature type="transmembrane region" description="Helical" evidence="7">
    <location>
        <begin position="310"/>
        <end position="328"/>
    </location>
</feature>
<keyword evidence="4 7" id="KW-1133">Transmembrane helix</keyword>
<evidence type="ECO:0000256" key="2">
    <source>
        <dbReference type="ARBA" id="ARBA00022475"/>
    </source>
</evidence>
<gene>
    <name evidence="9" type="ORF">SAMN05216275_105219</name>
</gene>
<keyword evidence="5 7" id="KW-0472">Membrane</keyword>